<reference evidence="1 2" key="1">
    <citation type="submission" date="2019-09" db="EMBL/GenBank/DDBJ databases">
        <authorList>
            <person name="Brejova B."/>
        </authorList>
    </citation>
    <scope>NUCLEOTIDE SEQUENCE [LARGE SCALE GENOMIC DNA]</scope>
</reference>
<evidence type="ECO:0008006" key="3">
    <source>
        <dbReference type="Google" id="ProtNLM"/>
    </source>
</evidence>
<accession>A0A5E8BTW3</accession>
<dbReference type="AlphaFoldDB" id="A0A5E8BTW3"/>
<dbReference type="RefSeq" id="XP_031854931.1">
    <property type="nucleotide sequence ID" value="XM_031999040.1"/>
</dbReference>
<evidence type="ECO:0000313" key="2">
    <source>
        <dbReference type="Proteomes" id="UP000398389"/>
    </source>
</evidence>
<dbReference type="SUPFAM" id="SSF52799">
    <property type="entry name" value="(Phosphotyrosine protein) phosphatases II"/>
    <property type="match status" value="1"/>
</dbReference>
<dbReference type="EMBL" id="CABVLU010000003">
    <property type="protein sequence ID" value="VVT54913.1"/>
    <property type="molecule type" value="Genomic_DNA"/>
</dbReference>
<gene>
    <name evidence="1" type="ORF">SAPINGB_P004325</name>
</gene>
<dbReference type="Proteomes" id="UP000398389">
    <property type="component" value="Unassembled WGS sequence"/>
</dbReference>
<dbReference type="GeneID" id="43583140"/>
<keyword evidence="2" id="KW-1185">Reference proteome</keyword>
<sequence length="194" mass="21838">MDPLIPPLRFHVVQPDLYCGSYPRPRNRRFLEGLGLTAILSVTPTPLGTDPDEDAWLVEFARENNIQLIHIPSAPASSKSKKKRGVPLEYDVARKALQVMIDQTSAPLYVHCMNGSQVSCLLVACLRKLSFWSMAAISDEFLRYCDMEPADANFVEGFRAEISVPEEKVPWIWQGLSKTGVVRHHPTLKFNDMA</sequence>
<proteinExistence type="predicted"/>
<dbReference type="Pfam" id="PF03162">
    <property type="entry name" value="Y_phosphatase2"/>
    <property type="match status" value="1"/>
</dbReference>
<organism evidence="1 2">
    <name type="scientific">Magnusiomyces paraingens</name>
    <dbReference type="NCBI Taxonomy" id="2606893"/>
    <lineage>
        <taxon>Eukaryota</taxon>
        <taxon>Fungi</taxon>
        <taxon>Dikarya</taxon>
        <taxon>Ascomycota</taxon>
        <taxon>Saccharomycotina</taxon>
        <taxon>Dipodascomycetes</taxon>
        <taxon>Dipodascales</taxon>
        <taxon>Dipodascaceae</taxon>
        <taxon>Magnusiomyces</taxon>
    </lineage>
</organism>
<dbReference type="PANTHER" id="PTHR31126:SF14">
    <property type="entry name" value="TYROSINE-PROTEIN PHOSPHATASE OCA6-RELATED"/>
    <property type="match status" value="1"/>
</dbReference>
<protein>
    <recommendedName>
        <fullName evidence="3">Tyrosine specific protein phosphatases domain-containing protein</fullName>
    </recommendedName>
</protein>
<dbReference type="InterPro" id="IPR029021">
    <property type="entry name" value="Prot-tyrosine_phosphatase-like"/>
</dbReference>
<dbReference type="InterPro" id="IPR004861">
    <property type="entry name" value="Siw14-like"/>
</dbReference>
<evidence type="ECO:0000313" key="1">
    <source>
        <dbReference type="EMBL" id="VVT54913.1"/>
    </source>
</evidence>
<name>A0A5E8BTW3_9ASCO</name>
<dbReference type="GO" id="GO:0016791">
    <property type="term" value="F:phosphatase activity"/>
    <property type="evidence" value="ECO:0007669"/>
    <property type="project" value="TreeGrafter"/>
</dbReference>
<dbReference type="OrthoDB" id="6375174at2759"/>
<dbReference type="Gene3D" id="3.90.190.10">
    <property type="entry name" value="Protein tyrosine phosphatase superfamily"/>
    <property type="match status" value="1"/>
</dbReference>
<dbReference type="PANTHER" id="PTHR31126">
    <property type="entry name" value="TYROSINE-PROTEIN PHOSPHATASE"/>
    <property type="match status" value="1"/>
</dbReference>